<dbReference type="GO" id="GO:0005524">
    <property type="term" value="F:ATP binding"/>
    <property type="evidence" value="ECO:0007669"/>
    <property type="project" value="InterPro"/>
</dbReference>
<feature type="compositionally biased region" description="Low complexity" evidence="1">
    <location>
        <begin position="255"/>
        <end position="278"/>
    </location>
</feature>
<dbReference type="SMART" id="SM00219">
    <property type="entry name" value="TyrKc"/>
    <property type="match status" value="1"/>
</dbReference>
<dbReference type="Pfam" id="PF07714">
    <property type="entry name" value="PK_Tyr_Ser-Thr"/>
    <property type="match status" value="1"/>
</dbReference>
<dbReference type="RefSeq" id="XP_031555092.1">
    <property type="nucleotide sequence ID" value="XM_031699232.1"/>
</dbReference>
<dbReference type="PANTHER" id="PTHR24416:SF489">
    <property type="entry name" value="PROTEIN KINASE DOMAIN-CONTAINING PROTEIN"/>
    <property type="match status" value="1"/>
</dbReference>
<keyword evidence="3" id="KW-1185">Reference proteome</keyword>
<dbReference type="PRINTS" id="PR00109">
    <property type="entry name" value="TYRKINASE"/>
</dbReference>
<dbReference type="InterPro" id="IPR050122">
    <property type="entry name" value="RTK"/>
</dbReference>
<dbReference type="GeneID" id="116291997"/>
<organism evidence="3 4">
    <name type="scientific">Actinia tenebrosa</name>
    <name type="common">Australian red waratah sea anemone</name>
    <dbReference type="NCBI Taxonomy" id="6105"/>
    <lineage>
        <taxon>Eukaryota</taxon>
        <taxon>Metazoa</taxon>
        <taxon>Cnidaria</taxon>
        <taxon>Anthozoa</taxon>
        <taxon>Hexacorallia</taxon>
        <taxon>Actiniaria</taxon>
        <taxon>Actiniidae</taxon>
        <taxon>Actinia</taxon>
    </lineage>
</organism>
<dbReference type="OrthoDB" id="546826at2759"/>
<dbReference type="InterPro" id="IPR000719">
    <property type="entry name" value="Prot_kinase_dom"/>
</dbReference>
<dbReference type="PROSITE" id="PS00109">
    <property type="entry name" value="PROTEIN_KINASE_TYR"/>
    <property type="match status" value="1"/>
</dbReference>
<dbReference type="GO" id="GO:0004714">
    <property type="term" value="F:transmembrane receptor protein tyrosine kinase activity"/>
    <property type="evidence" value="ECO:0007669"/>
    <property type="project" value="TreeGrafter"/>
</dbReference>
<evidence type="ECO:0000256" key="1">
    <source>
        <dbReference type="SAM" id="MobiDB-lite"/>
    </source>
</evidence>
<dbReference type="GO" id="GO:0043235">
    <property type="term" value="C:receptor complex"/>
    <property type="evidence" value="ECO:0007669"/>
    <property type="project" value="TreeGrafter"/>
</dbReference>
<dbReference type="InterPro" id="IPR011009">
    <property type="entry name" value="Kinase-like_dom_sf"/>
</dbReference>
<accession>A0A6P8HQZ5</accession>
<dbReference type="PROSITE" id="PS50011">
    <property type="entry name" value="PROTEIN_KINASE_DOM"/>
    <property type="match status" value="1"/>
</dbReference>
<dbReference type="SUPFAM" id="SSF56112">
    <property type="entry name" value="Protein kinase-like (PK-like)"/>
    <property type="match status" value="1"/>
</dbReference>
<dbReference type="InParanoid" id="A0A6P8HQZ5"/>
<evidence type="ECO:0000259" key="2">
    <source>
        <dbReference type="PROSITE" id="PS50011"/>
    </source>
</evidence>
<dbReference type="AlphaFoldDB" id="A0A6P8HQZ5"/>
<dbReference type="PANTHER" id="PTHR24416">
    <property type="entry name" value="TYROSINE-PROTEIN KINASE RECEPTOR"/>
    <property type="match status" value="1"/>
</dbReference>
<protein>
    <submittedName>
        <fullName evidence="4">Insulin-like growth factor 1 receptor</fullName>
    </submittedName>
</protein>
<evidence type="ECO:0000313" key="4">
    <source>
        <dbReference type="RefSeq" id="XP_031555092.1"/>
    </source>
</evidence>
<feature type="region of interest" description="Disordered" evidence="1">
    <location>
        <begin position="248"/>
        <end position="278"/>
    </location>
</feature>
<dbReference type="FunFam" id="1.10.510.10:FF:001227">
    <property type="entry name" value="Tyrosine-protein kinase receptor"/>
    <property type="match status" value="1"/>
</dbReference>
<dbReference type="Proteomes" id="UP000515163">
    <property type="component" value="Unplaced"/>
</dbReference>
<reference evidence="4" key="1">
    <citation type="submission" date="2025-08" db="UniProtKB">
        <authorList>
            <consortium name="RefSeq"/>
        </authorList>
    </citation>
    <scope>IDENTIFICATION</scope>
</reference>
<name>A0A6P8HQZ5_ACTTE</name>
<feature type="domain" description="Protein kinase" evidence="2">
    <location>
        <begin position="1"/>
        <end position="221"/>
    </location>
</feature>
<dbReference type="GO" id="GO:0007169">
    <property type="term" value="P:cell surface receptor protein tyrosine kinase signaling pathway"/>
    <property type="evidence" value="ECO:0007669"/>
    <property type="project" value="TreeGrafter"/>
</dbReference>
<dbReference type="Gene3D" id="3.30.200.20">
    <property type="entry name" value="Phosphorylase Kinase, domain 1"/>
    <property type="match status" value="1"/>
</dbReference>
<dbReference type="InterPro" id="IPR020635">
    <property type="entry name" value="Tyr_kinase_cat_dom"/>
</dbReference>
<gene>
    <name evidence="4" type="primary">LOC116291997</name>
</gene>
<dbReference type="CDD" id="cd00192">
    <property type="entry name" value="PTKc"/>
    <property type="match status" value="1"/>
</dbReference>
<dbReference type="Gene3D" id="1.10.510.10">
    <property type="entry name" value="Transferase(Phosphotransferase) domain 1"/>
    <property type="match status" value="1"/>
</dbReference>
<dbReference type="KEGG" id="aten:116291997"/>
<proteinExistence type="predicted"/>
<dbReference type="InterPro" id="IPR008266">
    <property type="entry name" value="Tyr_kinase_AS"/>
</dbReference>
<dbReference type="InterPro" id="IPR001245">
    <property type="entry name" value="Ser-Thr/Tyr_kinase_cat_dom"/>
</dbReference>
<dbReference type="GO" id="GO:0005886">
    <property type="term" value="C:plasma membrane"/>
    <property type="evidence" value="ECO:0007669"/>
    <property type="project" value="TreeGrafter"/>
</dbReference>
<evidence type="ECO:0000313" key="3">
    <source>
        <dbReference type="Proteomes" id="UP000515163"/>
    </source>
</evidence>
<sequence length="314" mass="35602">MKHFSHDNIVQLYGVCTTNEPVYIVMELMIHGDLKSFLLARRRIINQQGTPEAEEVTPGNLTRMALDIARGLQYLAQLKYVHRDLALRNCMVGLGNVIKIGDFGLARQLNLKDYYRFERKAALPIRWMAPEAITEGLFTTQSDVWSYGVTLWELATFGGFPYQGVSNQEVLDYVKEGNRLKIPERSPESMASLLRFCWRFDYLDRPTPYRIVQILTENPELVHACVEVPSSTVTDDCVGKFHAPRTTAHARNRSRSNSVSSQMSERIRTSSLLKGSSVSSKQNIAISSVGMHSPGTKSKNSETVERKTSFFFRL</sequence>